<gene>
    <name evidence="2" type="ORF">KI387_031052</name>
</gene>
<comment type="caution">
    <text evidence="2">The sequence shown here is derived from an EMBL/GenBank/DDBJ whole genome shotgun (WGS) entry which is preliminary data.</text>
</comment>
<accession>A0AA38CFR6</accession>
<dbReference type="PANTHER" id="PTHR11778">
    <property type="entry name" value="SERYL-TRNA SYNTHETASE"/>
    <property type="match status" value="1"/>
</dbReference>
<organism evidence="2 3">
    <name type="scientific">Taxus chinensis</name>
    <name type="common">Chinese yew</name>
    <name type="synonym">Taxus wallichiana var. chinensis</name>
    <dbReference type="NCBI Taxonomy" id="29808"/>
    <lineage>
        <taxon>Eukaryota</taxon>
        <taxon>Viridiplantae</taxon>
        <taxon>Streptophyta</taxon>
        <taxon>Embryophyta</taxon>
        <taxon>Tracheophyta</taxon>
        <taxon>Spermatophyta</taxon>
        <taxon>Pinopsida</taxon>
        <taxon>Pinidae</taxon>
        <taxon>Conifers II</taxon>
        <taxon>Cupressales</taxon>
        <taxon>Taxaceae</taxon>
        <taxon>Taxus</taxon>
    </lineage>
</organism>
<dbReference type="Gene3D" id="1.10.287.40">
    <property type="entry name" value="Serine-tRNA synthetase, tRNA binding domain"/>
    <property type="match status" value="1"/>
</dbReference>
<evidence type="ECO:0000256" key="1">
    <source>
        <dbReference type="SAM" id="Coils"/>
    </source>
</evidence>
<sequence>AKEDASEVIKQTEENKKSTAKKEIEVQEAKSALDSLLGVIGNLVHDSVPISNDEANNAVTHTWGKCRDEPNLKNHVELVQLLGIADLEK</sequence>
<proteinExistence type="predicted"/>
<reference evidence="2 3" key="1">
    <citation type="journal article" date="2021" name="Nat. Plants">
        <title>The Taxus genome provides insights into paclitaxel biosynthesis.</title>
        <authorList>
            <person name="Xiong X."/>
            <person name="Gou J."/>
            <person name="Liao Q."/>
            <person name="Li Y."/>
            <person name="Zhou Q."/>
            <person name="Bi G."/>
            <person name="Li C."/>
            <person name="Du R."/>
            <person name="Wang X."/>
            <person name="Sun T."/>
            <person name="Guo L."/>
            <person name="Liang H."/>
            <person name="Lu P."/>
            <person name="Wu Y."/>
            <person name="Zhang Z."/>
            <person name="Ro D.K."/>
            <person name="Shang Y."/>
            <person name="Huang S."/>
            <person name="Yan J."/>
        </authorList>
    </citation>
    <scope>NUCLEOTIDE SEQUENCE [LARGE SCALE GENOMIC DNA]</scope>
    <source>
        <strain evidence="2">Ta-2019</strain>
    </source>
</reference>
<evidence type="ECO:0000313" key="2">
    <source>
        <dbReference type="EMBL" id="KAH9299370.1"/>
    </source>
</evidence>
<dbReference type="GO" id="GO:0004828">
    <property type="term" value="F:serine-tRNA ligase activity"/>
    <property type="evidence" value="ECO:0007669"/>
    <property type="project" value="InterPro"/>
</dbReference>
<dbReference type="GO" id="GO:0006434">
    <property type="term" value="P:seryl-tRNA aminoacylation"/>
    <property type="evidence" value="ECO:0007669"/>
    <property type="project" value="InterPro"/>
</dbReference>
<dbReference type="EMBL" id="JAHRHJ020000010">
    <property type="protein sequence ID" value="KAH9299370.1"/>
    <property type="molecule type" value="Genomic_DNA"/>
</dbReference>
<keyword evidence="3" id="KW-1185">Reference proteome</keyword>
<feature type="non-terminal residue" evidence="2">
    <location>
        <position position="1"/>
    </location>
</feature>
<dbReference type="AlphaFoldDB" id="A0AA38CFR6"/>
<dbReference type="SUPFAM" id="SSF46589">
    <property type="entry name" value="tRNA-binding arm"/>
    <property type="match status" value="1"/>
</dbReference>
<dbReference type="Proteomes" id="UP000824469">
    <property type="component" value="Unassembled WGS sequence"/>
</dbReference>
<keyword evidence="1" id="KW-0175">Coiled coil</keyword>
<dbReference type="GO" id="GO:0005524">
    <property type="term" value="F:ATP binding"/>
    <property type="evidence" value="ECO:0007669"/>
    <property type="project" value="InterPro"/>
</dbReference>
<evidence type="ECO:0000313" key="3">
    <source>
        <dbReference type="Proteomes" id="UP000824469"/>
    </source>
</evidence>
<feature type="non-terminal residue" evidence="2">
    <location>
        <position position="89"/>
    </location>
</feature>
<feature type="coiled-coil region" evidence="1">
    <location>
        <begin position="2"/>
        <end position="30"/>
    </location>
</feature>
<dbReference type="InterPro" id="IPR002317">
    <property type="entry name" value="Ser-tRNA-ligase_type_1"/>
</dbReference>
<name>A0AA38CFR6_TAXCH</name>
<dbReference type="InterPro" id="IPR042103">
    <property type="entry name" value="SerRS_1_N_sf"/>
</dbReference>
<protein>
    <submittedName>
        <fullName evidence="2">Uncharacterized protein</fullName>
    </submittedName>
</protein>
<dbReference type="InterPro" id="IPR010978">
    <property type="entry name" value="tRNA-bd_arm"/>
</dbReference>